<keyword evidence="8" id="KW-1185">Reference proteome</keyword>
<dbReference type="InterPro" id="IPR000304">
    <property type="entry name" value="Pyrroline-COOH_reductase"/>
</dbReference>
<dbReference type="InterPro" id="IPR008927">
    <property type="entry name" value="6-PGluconate_DH-like_C_sf"/>
</dbReference>
<keyword evidence="4" id="KW-0641">Proline biosynthesis</keyword>
<sequence length="262" mass="27114">MSTKNILMIGCGKMGGALLEHWMSGGDHFTIVDPALDRVPDPARLVADAGELGDNRYDVIVVAIKPQMIADIMPAHAGRLAPGGYVLSIAAGCSAERISQAMNGAPVVRVMPNLPAAVGQGVSGICPAPGVSDDQRAHAEAMMARTGTAITVDSEDKLDRVTAVAGSGPGYVFEIARTYVAAAQELGFSLEEARAMVLGTMAGTVAMAQADDDGDLETLRNSVTSKGGTTAAGLDALNGDDTLTRLMRSTLQAAYDRAVELR</sequence>
<comment type="catalytic activity">
    <reaction evidence="4">
        <text>L-proline + NADP(+) = (S)-1-pyrroline-5-carboxylate + NADPH + 2 H(+)</text>
        <dbReference type="Rhea" id="RHEA:14109"/>
        <dbReference type="ChEBI" id="CHEBI:15378"/>
        <dbReference type="ChEBI" id="CHEBI:17388"/>
        <dbReference type="ChEBI" id="CHEBI:57783"/>
        <dbReference type="ChEBI" id="CHEBI:58349"/>
        <dbReference type="ChEBI" id="CHEBI:60039"/>
        <dbReference type="EC" id="1.5.1.2"/>
    </reaction>
</comment>
<dbReference type="Gene3D" id="1.10.3730.10">
    <property type="entry name" value="ProC C-terminal domain-like"/>
    <property type="match status" value="1"/>
</dbReference>
<evidence type="ECO:0000256" key="3">
    <source>
        <dbReference type="ARBA" id="ARBA00023002"/>
    </source>
</evidence>
<dbReference type="SUPFAM" id="SSF51735">
    <property type="entry name" value="NAD(P)-binding Rossmann-fold domains"/>
    <property type="match status" value="1"/>
</dbReference>
<dbReference type="InterPro" id="IPR053790">
    <property type="entry name" value="P5CR-like_CS"/>
</dbReference>
<feature type="domain" description="Pyrroline-5-carboxylate reductase catalytic N-terminal" evidence="5">
    <location>
        <begin position="6"/>
        <end position="92"/>
    </location>
</feature>
<evidence type="ECO:0000256" key="4">
    <source>
        <dbReference type="HAMAP-Rule" id="MF_01925"/>
    </source>
</evidence>
<dbReference type="PROSITE" id="PS00521">
    <property type="entry name" value="P5CR"/>
    <property type="match status" value="1"/>
</dbReference>
<dbReference type="Pfam" id="PF03807">
    <property type="entry name" value="F420_oxidored"/>
    <property type="match status" value="1"/>
</dbReference>
<evidence type="ECO:0000259" key="5">
    <source>
        <dbReference type="Pfam" id="PF03807"/>
    </source>
</evidence>
<gene>
    <name evidence="4" type="primary">proC</name>
    <name evidence="7" type="ORF">V5F89_10525</name>
</gene>
<name>A0ABZ2D312_9SPHN</name>
<reference evidence="7 8" key="1">
    <citation type="submission" date="2024-02" db="EMBL/GenBank/DDBJ databases">
        <title>The whole genome sequence of five bacterial samples isolated from Abu Dhabi Sabkha-shore region.</title>
        <authorList>
            <person name="Sudalaimuthuasari N."/>
            <person name="Sarfraz B."/>
            <person name="Tuyisabe J.D."/>
            <person name="Mugisha Ntwali L.D.M."/>
            <person name="Ali A.I.A.A."/>
            <person name="Almansoori S.Z.A."/>
            <person name="Alajami H.S.A."/>
            <person name="Almeqbaali A.A.S."/>
            <person name="Kundu B."/>
            <person name="Saeed E.E."/>
            <person name="Sukumarinath V."/>
            <person name="Mishra A.K."/>
            <person name="Hazzouri K.M."/>
            <person name="Almaskari R."/>
            <person name="Sharma A.K."/>
            <person name="Amiri K.M.A."/>
        </authorList>
    </citation>
    <scope>NUCLEOTIDE SEQUENCE [LARGE SCALE GENOMIC DNA]</scope>
    <source>
        <strain evidence="8">kcgeb_sd</strain>
    </source>
</reference>
<dbReference type="EC" id="1.5.1.2" evidence="4"/>
<dbReference type="Gene3D" id="3.40.50.720">
    <property type="entry name" value="NAD(P)-binding Rossmann-like Domain"/>
    <property type="match status" value="1"/>
</dbReference>
<dbReference type="InterPro" id="IPR036291">
    <property type="entry name" value="NAD(P)-bd_dom_sf"/>
</dbReference>
<keyword evidence="2 4" id="KW-0521">NADP</keyword>
<dbReference type="InterPro" id="IPR029036">
    <property type="entry name" value="P5CR_dimer"/>
</dbReference>
<dbReference type="Proteomes" id="UP001335183">
    <property type="component" value="Chromosome"/>
</dbReference>
<comment type="pathway">
    <text evidence="4">Amino-acid biosynthesis; L-proline biosynthesis; L-proline from L-glutamate 5-semialdehyde: step 1/1.</text>
</comment>
<dbReference type="PANTHER" id="PTHR11645">
    <property type="entry name" value="PYRROLINE-5-CARBOXYLATE REDUCTASE"/>
    <property type="match status" value="1"/>
</dbReference>
<dbReference type="RefSeq" id="WP_338445604.1">
    <property type="nucleotide sequence ID" value="NZ_CP144918.1"/>
</dbReference>
<keyword evidence="4" id="KW-0963">Cytoplasm</keyword>
<feature type="domain" description="Pyrroline-5-carboxylate reductase dimerisation" evidence="6">
    <location>
        <begin position="155"/>
        <end position="261"/>
    </location>
</feature>
<dbReference type="HAMAP" id="MF_01925">
    <property type="entry name" value="P5C_reductase"/>
    <property type="match status" value="1"/>
</dbReference>
<evidence type="ECO:0000256" key="2">
    <source>
        <dbReference type="ARBA" id="ARBA00022857"/>
    </source>
</evidence>
<dbReference type="EMBL" id="CP144918">
    <property type="protein sequence ID" value="WWA46707.1"/>
    <property type="molecule type" value="Genomic_DNA"/>
</dbReference>
<dbReference type="SUPFAM" id="SSF48179">
    <property type="entry name" value="6-phosphogluconate dehydrogenase C-terminal domain-like"/>
    <property type="match status" value="1"/>
</dbReference>
<comment type="subcellular location">
    <subcellularLocation>
        <location evidence="4">Cytoplasm</location>
    </subcellularLocation>
</comment>
<evidence type="ECO:0000259" key="6">
    <source>
        <dbReference type="Pfam" id="PF14748"/>
    </source>
</evidence>
<comment type="function">
    <text evidence="4">Catalyzes the reduction of 1-pyrroline-5-carboxylate (PCA) to L-proline.</text>
</comment>
<proteinExistence type="inferred from homology"/>
<evidence type="ECO:0000313" key="8">
    <source>
        <dbReference type="Proteomes" id="UP001335183"/>
    </source>
</evidence>
<evidence type="ECO:0000256" key="1">
    <source>
        <dbReference type="ARBA" id="ARBA00005525"/>
    </source>
</evidence>
<dbReference type="PANTHER" id="PTHR11645:SF0">
    <property type="entry name" value="PYRROLINE-5-CARBOXYLATE REDUCTASE 3"/>
    <property type="match status" value="1"/>
</dbReference>
<organism evidence="7 8">
    <name type="scientific">Pelagerythrobacter marensis</name>
    <dbReference type="NCBI Taxonomy" id="543877"/>
    <lineage>
        <taxon>Bacteria</taxon>
        <taxon>Pseudomonadati</taxon>
        <taxon>Pseudomonadota</taxon>
        <taxon>Alphaproteobacteria</taxon>
        <taxon>Sphingomonadales</taxon>
        <taxon>Erythrobacteraceae</taxon>
        <taxon>Pelagerythrobacter</taxon>
    </lineage>
</organism>
<protein>
    <recommendedName>
        <fullName evidence="4">Pyrroline-5-carboxylate reductase</fullName>
        <shortName evidence="4">P5C reductase</shortName>
        <shortName evidence="4">P5CR</shortName>
        <ecNumber evidence="4">1.5.1.2</ecNumber>
    </recommendedName>
    <alternativeName>
        <fullName evidence="4">PCA reductase</fullName>
    </alternativeName>
</protein>
<comment type="similarity">
    <text evidence="1 4">Belongs to the pyrroline-5-carboxylate reductase family.</text>
</comment>
<dbReference type="PIRSF" id="PIRSF000193">
    <property type="entry name" value="Pyrrol-5-carb_rd"/>
    <property type="match status" value="1"/>
</dbReference>
<comment type="catalytic activity">
    <reaction evidence="4">
        <text>L-proline + NAD(+) = (S)-1-pyrroline-5-carboxylate + NADH + 2 H(+)</text>
        <dbReference type="Rhea" id="RHEA:14105"/>
        <dbReference type="ChEBI" id="CHEBI:15378"/>
        <dbReference type="ChEBI" id="CHEBI:17388"/>
        <dbReference type="ChEBI" id="CHEBI:57540"/>
        <dbReference type="ChEBI" id="CHEBI:57945"/>
        <dbReference type="ChEBI" id="CHEBI:60039"/>
        <dbReference type="EC" id="1.5.1.2"/>
    </reaction>
</comment>
<keyword evidence="3 4" id="KW-0560">Oxidoreductase</keyword>
<dbReference type="InterPro" id="IPR028939">
    <property type="entry name" value="P5C_Rdtase_cat_N"/>
</dbReference>
<dbReference type="Pfam" id="PF14748">
    <property type="entry name" value="P5CR_dimer"/>
    <property type="match status" value="1"/>
</dbReference>
<dbReference type="GO" id="GO:0004735">
    <property type="term" value="F:pyrroline-5-carboxylate reductase activity"/>
    <property type="evidence" value="ECO:0007669"/>
    <property type="project" value="UniProtKB-EC"/>
</dbReference>
<evidence type="ECO:0000313" key="7">
    <source>
        <dbReference type="EMBL" id="WWA46707.1"/>
    </source>
</evidence>
<keyword evidence="4" id="KW-0028">Amino-acid biosynthesis</keyword>
<accession>A0ABZ2D312</accession>